<evidence type="ECO:0000256" key="2">
    <source>
        <dbReference type="SAM" id="MobiDB-lite"/>
    </source>
</evidence>
<dbReference type="GO" id="GO:0005634">
    <property type="term" value="C:nucleus"/>
    <property type="evidence" value="ECO:0007669"/>
    <property type="project" value="TreeGrafter"/>
</dbReference>
<dbReference type="PANTHER" id="PTHR43215">
    <property type="entry name" value="RADIAL SPOKE HEAD 1 HOMOLOG"/>
    <property type="match status" value="1"/>
</dbReference>
<reference evidence="4" key="1">
    <citation type="journal article" date="2017" name="bioRxiv">
        <title>Comparative analysis of the genomes of Stylophora pistillata and Acropora digitifera provides evidence for extensive differences between species of corals.</title>
        <authorList>
            <person name="Voolstra C.R."/>
            <person name="Li Y."/>
            <person name="Liew Y.J."/>
            <person name="Baumgarten S."/>
            <person name="Zoccola D."/>
            <person name="Flot J.-F."/>
            <person name="Tambutte S."/>
            <person name="Allemand D."/>
            <person name="Aranda M."/>
        </authorList>
    </citation>
    <scope>NUCLEOTIDE SEQUENCE [LARGE SCALE GENOMIC DNA]</scope>
</reference>
<dbReference type="AlphaFoldDB" id="A0A2B4SL57"/>
<dbReference type="PANTHER" id="PTHR43215:SF14">
    <property type="entry name" value="RADIAL SPOKE HEAD 1 HOMOLOG"/>
    <property type="match status" value="1"/>
</dbReference>
<dbReference type="OrthoDB" id="423343at2759"/>
<protein>
    <submittedName>
        <fullName evidence="3">Radial spoke head 1-like</fullName>
    </submittedName>
</protein>
<dbReference type="GO" id="GO:0007286">
    <property type="term" value="P:spermatid development"/>
    <property type="evidence" value="ECO:0007669"/>
    <property type="project" value="TreeGrafter"/>
</dbReference>
<evidence type="ECO:0000256" key="1">
    <source>
        <dbReference type="ARBA" id="ARBA00022737"/>
    </source>
</evidence>
<feature type="compositionally biased region" description="Basic and acidic residues" evidence="2">
    <location>
        <begin position="23"/>
        <end position="33"/>
    </location>
</feature>
<sequence>METLRESDEEMDSENEVLPYTYEGDRNENGERHGKGKARLPNGDIYEGEYKNGYRNGYGKYVFRKLKGKSRNACYMGHYENNKKNGQGTFLYPDGAKYEGSWKDDLRHGFGSYFYTNGDLYRGEWEYDRRHGQGTYTYAASGMSYEGQWFEGKRSGRGKLTFGKQNYIGNFHDDKMIGPGTYIFPNGTQQHGEYIVVEEEIEEVNETGKGKNDNDTENRSRTKQVKIKWISKSGDAPPVTVVKKETLIN</sequence>
<organism evidence="3 4">
    <name type="scientific">Stylophora pistillata</name>
    <name type="common">Smooth cauliflower coral</name>
    <dbReference type="NCBI Taxonomy" id="50429"/>
    <lineage>
        <taxon>Eukaryota</taxon>
        <taxon>Metazoa</taxon>
        <taxon>Cnidaria</taxon>
        <taxon>Anthozoa</taxon>
        <taxon>Hexacorallia</taxon>
        <taxon>Scleractinia</taxon>
        <taxon>Astrocoeniina</taxon>
        <taxon>Pocilloporidae</taxon>
        <taxon>Stylophora</taxon>
    </lineage>
</organism>
<feature type="region of interest" description="Disordered" evidence="2">
    <location>
        <begin position="1"/>
        <end position="38"/>
    </location>
</feature>
<keyword evidence="4" id="KW-1185">Reference proteome</keyword>
<dbReference type="STRING" id="50429.A0A2B4SL57"/>
<dbReference type="Proteomes" id="UP000225706">
    <property type="component" value="Unassembled WGS sequence"/>
</dbReference>
<keyword evidence="1" id="KW-0677">Repeat</keyword>
<gene>
    <name evidence="3" type="primary">RSPH1</name>
    <name evidence="3" type="ORF">AWC38_SpisGene5081</name>
</gene>
<comment type="caution">
    <text evidence="3">The sequence shown here is derived from an EMBL/GenBank/DDBJ whole genome shotgun (WGS) entry which is preliminary data.</text>
</comment>
<dbReference type="SUPFAM" id="SSF82185">
    <property type="entry name" value="Histone H3 K4-specific methyltransferase SET7/9 N-terminal domain"/>
    <property type="match status" value="2"/>
</dbReference>
<dbReference type="GO" id="GO:0031514">
    <property type="term" value="C:motile cilium"/>
    <property type="evidence" value="ECO:0007669"/>
    <property type="project" value="TreeGrafter"/>
</dbReference>
<dbReference type="EMBL" id="LSMT01000055">
    <property type="protein sequence ID" value="PFX30106.1"/>
    <property type="molecule type" value="Genomic_DNA"/>
</dbReference>
<name>A0A2B4SL57_STYPI</name>
<dbReference type="GO" id="GO:0035082">
    <property type="term" value="P:axoneme assembly"/>
    <property type="evidence" value="ECO:0007669"/>
    <property type="project" value="TreeGrafter"/>
</dbReference>
<evidence type="ECO:0000313" key="3">
    <source>
        <dbReference type="EMBL" id="PFX30106.1"/>
    </source>
</evidence>
<dbReference type="SMART" id="SM00698">
    <property type="entry name" value="MORN"/>
    <property type="match status" value="7"/>
</dbReference>
<accession>A0A2B4SL57</accession>
<dbReference type="Pfam" id="PF02493">
    <property type="entry name" value="MORN"/>
    <property type="match status" value="7"/>
</dbReference>
<dbReference type="Gene3D" id="2.20.110.10">
    <property type="entry name" value="Histone H3 K4-specific methyltransferase SET7/9 N-terminal domain"/>
    <property type="match status" value="3"/>
</dbReference>
<evidence type="ECO:0000313" key="4">
    <source>
        <dbReference type="Proteomes" id="UP000225706"/>
    </source>
</evidence>
<dbReference type="InterPro" id="IPR003409">
    <property type="entry name" value="MORN"/>
</dbReference>
<proteinExistence type="predicted"/>